<reference evidence="2 3" key="1">
    <citation type="journal article" date="2012" name="Appl. Environ. Microbiol.">
        <title>Draft genome sequence of a psychrotolerant sulfur-oxidizing bacterium, Sulfuricella denitrificans skB26, and proteomic insights into cold adaptation.</title>
        <authorList>
            <person name="Watanabe T."/>
            <person name="Kojima H."/>
            <person name="Fukui M."/>
        </authorList>
    </citation>
    <scope>NUCLEOTIDE SEQUENCE [LARGE SCALE GENOMIC DNA]</scope>
    <source>
        <strain evidence="3">skB26</strain>
    </source>
</reference>
<gene>
    <name evidence="2" type="ORF">SCD_n01010</name>
</gene>
<keyword evidence="3" id="KW-1185">Reference proteome</keyword>
<dbReference type="InterPro" id="IPR011991">
    <property type="entry name" value="ArsR-like_HTH"/>
</dbReference>
<proteinExistence type="predicted"/>
<dbReference type="GO" id="GO:0006355">
    <property type="term" value="P:regulation of DNA-templated transcription"/>
    <property type="evidence" value="ECO:0007669"/>
    <property type="project" value="UniProtKB-ARBA"/>
</dbReference>
<feature type="domain" description="Polymerase beta nucleotidyltransferase" evidence="1">
    <location>
        <begin position="115"/>
        <end position="162"/>
    </location>
</feature>
<dbReference type="HOGENOM" id="CLU_094593_0_0_4"/>
<accession>S6AJV5</accession>
<dbReference type="CDD" id="cd00090">
    <property type="entry name" value="HTH_ARSR"/>
    <property type="match status" value="1"/>
</dbReference>
<dbReference type="InterPro" id="IPR036388">
    <property type="entry name" value="WH-like_DNA-bd_sf"/>
</dbReference>
<dbReference type="SUPFAM" id="SSF46785">
    <property type="entry name" value="Winged helix' DNA-binding domain"/>
    <property type="match status" value="1"/>
</dbReference>
<protein>
    <recommendedName>
        <fullName evidence="1">Polymerase beta nucleotidyltransferase domain-containing protein</fullName>
    </recommendedName>
</protein>
<evidence type="ECO:0000313" key="3">
    <source>
        <dbReference type="Proteomes" id="UP000015559"/>
    </source>
</evidence>
<dbReference type="Gene3D" id="3.30.460.10">
    <property type="entry name" value="Beta Polymerase, domain 2"/>
    <property type="match status" value="1"/>
</dbReference>
<dbReference type="CDD" id="cd05403">
    <property type="entry name" value="NT_KNTase_like"/>
    <property type="match status" value="1"/>
</dbReference>
<dbReference type="KEGG" id="sdr:SCD_n01010"/>
<dbReference type="InterPro" id="IPR041633">
    <property type="entry name" value="Polbeta"/>
</dbReference>
<dbReference type="Pfam" id="PF18765">
    <property type="entry name" value="Polbeta"/>
    <property type="match status" value="1"/>
</dbReference>
<dbReference type="STRING" id="1163617.SCD_n01010"/>
<name>S6AJV5_SULDS</name>
<dbReference type="Proteomes" id="UP000015559">
    <property type="component" value="Chromosome"/>
</dbReference>
<dbReference type="Gene3D" id="1.10.10.10">
    <property type="entry name" value="Winged helix-like DNA-binding domain superfamily/Winged helix DNA-binding domain"/>
    <property type="match status" value="1"/>
</dbReference>
<evidence type="ECO:0000259" key="1">
    <source>
        <dbReference type="Pfam" id="PF18765"/>
    </source>
</evidence>
<dbReference type="RefSeq" id="WP_009206202.1">
    <property type="nucleotide sequence ID" value="NC_022357.1"/>
</dbReference>
<evidence type="ECO:0000313" key="2">
    <source>
        <dbReference type="EMBL" id="BAN34849.1"/>
    </source>
</evidence>
<dbReference type="SUPFAM" id="SSF81301">
    <property type="entry name" value="Nucleotidyltransferase"/>
    <property type="match status" value="1"/>
</dbReference>
<dbReference type="AlphaFoldDB" id="S6AJV5"/>
<sequence>MGIIIPYMGTTKSSLSDALFTKTQQRVVGLLFGNPDRSYYANEIVRFAGAGTGAVQRELEKLTAAGLLSVTKIGNQKHYQADRQSPIFEELRGIVLKTFGVADVLREALAPLINSIRAAFIYGSIAKGSDTARSDIDVMVIGENLSYADVFSCLAQTESQIGRAINPTVYSPDEFKRKLLDGSDFLLRTLEQPKIYLIGADDDLPKPGESGKDRPA</sequence>
<organism evidence="2 3">
    <name type="scientific">Sulfuricella denitrificans (strain DSM 22764 / NBRC 105220 / skB26)</name>
    <dbReference type="NCBI Taxonomy" id="1163617"/>
    <lineage>
        <taxon>Bacteria</taxon>
        <taxon>Pseudomonadati</taxon>
        <taxon>Pseudomonadota</taxon>
        <taxon>Betaproteobacteria</taxon>
        <taxon>Nitrosomonadales</taxon>
        <taxon>Sulfuricellaceae</taxon>
        <taxon>Sulfuricella</taxon>
    </lineage>
</organism>
<dbReference type="InterPro" id="IPR036390">
    <property type="entry name" value="WH_DNA-bd_sf"/>
</dbReference>
<dbReference type="InterPro" id="IPR043519">
    <property type="entry name" value="NT_sf"/>
</dbReference>
<dbReference type="eggNOG" id="COG1708">
    <property type="taxonomic scope" value="Bacteria"/>
</dbReference>
<dbReference type="EMBL" id="AP013066">
    <property type="protein sequence ID" value="BAN34849.1"/>
    <property type="molecule type" value="Genomic_DNA"/>
</dbReference>
<dbReference type="OrthoDB" id="8223306at2"/>